<name>A0A0K0FJA5_STRVS</name>
<reference evidence="3" key="2">
    <citation type="submission" date="2015-08" db="UniProtKB">
        <authorList>
            <consortium name="WormBaseParasite"/>
        </authorList>
    </citation>
    <scope>IDENTIFICATION</scope>
</reference>
<dbReference type="AlphaFoldDB" id="A0A0K0FJA5"/>
<sequence>MSRSNNEITAKRQYKPLIKDCKITYYWFNYRIWYELNNFLFKKHSDVVSYYLKLCFGVLRNKDKLPIGGEALRPRFLKDYPKFLKLAEYSYPEILKANPFTDFIWRRVWLGCDFNCFAKNQFKLLKIGFLTELNEYRKLHGVGPLKIDHLLQEKAEKHARRHTPRFHPQFKENPFIGHITVSCPVEQANYLMKKMYEILLSNYDWYSKKHNNTSKVFLQLIWKSTKKIGIGYRIINGHIYILLLFSPKGCIKNFEKNVFPITQKHLYMFNLFERNRLKPQTYFFQFP</sequence>
<evidence type="ECO:0000259" key="1">
    <source>
        <dbReference type="SMART" id="SM00198"/>
    </source>
</evidence>
<accession>A0A0K0FJA5</accession>
<dbReference type="Gene3D" id="3.40.33.10">
    <property type="entry name" value="CAP"/>
    <property type="match status" value="1"/>
</dbReference>
<dbReference type="Proteomes" id="UP000035680">
    <property type="component" value="Unassembled WGS sequence"/>
</dbReference>
<evidence type="ECO:0000313" key="2">
    <source>
        <dbReference type="Proteomes" id="UP000035680"/>
    </source>
</evidence>
<reference evidence="2" key="1">
    <citation type="submission" date="2014-07" db="EMBL/GenBank/DDBJ databases">
        <authorList>
            <person name="Martin A.A"/>
            <person name="De Silva N."/>
        </authorList>
    </citation>
    <scope>NUCLEOTIDE SEQUENCE</scope>
</reference>
<organism evidence="2 3">
    <name type="scientific">Strongyloides venezuelensis</name>
    <name type="common">Threadworm</name>
    <dbReference type="NCBI Taxonomy" id="75913"/>
    <lineage>
        <taxon>Eukaryota</taxon>
        <taxon>Metazoa</taxon>
        <taxon>Ecdysozoa</taxon>
        <taxon>Nematoda</taxon>
        <taxon>Chromadorea</taxon>
        <taxon>Rhabditida</taxon>
        <taxon>Tylenchina</taxon>
        <taxon>Panagrolaimomorpha</taxon>
        <taxon>Strongyloidoidea</taxon>
        <taxon>Strongyloididae</taxon>
        <taxon>Strongyloides</taxon>
    </lineage>
</organism>
<dbReference type="InterPro" id="IPR035940">
    <property type="entry name" value="CAP_sf"/>
</dbReference>
<dbReference type="Pfam" id="PF00188">
    <property type="entry name" value="CAP"/>
    <property type="match status" value="1"/>
</dbReference>
<evidence type="ECO:0000313" key="3">
    <source>
        <dbReference type="WBParaSite" id="SVE_0897800.1"/>
    </source>
</evidence>
<dbReference type="InterPro" id="IPR014044">
    <property type="entry name" value="CAP_dom"/>
</dbReference>
<keyword evidence="2" id="KW-1185">Reference proteome</keyword>
<protein>
    <submittedName>
        <fullName evidence="3">SCP domain-containing protein</fullName>
    </submittedName>
</protein>
<dbReference type="SMART" id="SM00198">
    <property type="entry name" value="SCP"/>
    <property type="match status" value="1"/>
</dbReference>
<dbReference type="SUPFAM" id="SSF55797">
    <property type="entry name" value="PR-1-like"/>
    <property type="match status" value="1"/>
</dbReference>
<dbReference type="WBParaSite" id="SVE_0897800.1">
    <property type="protein sequence ID" value="SVE_0897800.1"/>
    <property type="gene ID" value="SVE_0897800"/>
</dbReference>
<feature type="domain" description="SCP" evidence="1">
    <location>
        <begin position="124"/>
        <end position="253"/>
    </location>
</feature>
<proteinExistence type="predicted"/>